<feature type="compositionally biased region" description="Polar residues" evidence="1">
    <location>
        <begin position="155"/>
        <end position="175"/>
    </location>
</feature>
<gene>
    <name evidence="2" type="ORF">PMZ80_001361</name>
</gene>
<proteinExistence type="predicted"/>
<dbReference type="EMBL" id="JAVHJV010000001">
    <property type="protein sequence ID" value="KAK5947213.1"/>
    <property type="molecule type" value="Genomic_DNA"/>
</dbReference>
<protein>
    <submittedName>
        <fullName evidence="2">Uncharacterized protein</fullName>
    </submittedName>
</protein>
<accession>A0ABR0S3Z6</accession>
<feature type="region of interest" description="Disordered" evidence="1">
    <location>
        <begin position="219"/>
        <end position="244"/>
    </location>
</feature>
<reference evidence="2 3" key="1">
    <citation type="journal article" date="2023" name="Res Sq">
        <title>Genomic and morphological characterization of Knufia obscura isolated from the Mars 2020 spacecraft assembly facility.</title>
        <authorList>
            <person name="Chander A.M."/>
            <person name="Teixeira M.M."/>
            <person name="Singh N.K."/>
            <person name="Williams M.P."/>
            <person name="Parker C.W."/>
            <person name="Leo P."/>
            <person name="Stajich J.E."/>
            <person name="Torok T."/>
            <person name="Tighe S."/>
            <person name="Mason C.E."/>
            <person name="Venkateswaran K."/>
        </authorList>
    </citation>
    <scope>NUCLEOTIDE SEQUENCE [LARGE SCALE GENOMIC DNA]</scope>
    <source>
        <strain evidence="2 3">CCFEE 5817</strain>
    </source>
</reference>
<dbReference type="GeneID" id="89994810"/>
<feature type="compositionally biased region" description="Pro residues" evidence="1">
    <location>
        <begin position="232"/>
        <end position="244"/>
    </location>
</feature>
<dbReference type="RefSeq" id="XP_064735303.1">
    <property type="nucleotide sequence ID" value="XM_064869806.1"/>
</dbReference>
<feature type="region of interest" description="Disordered" evidence="1">
    <location>
        <begin position="142"/>
        <end position="175"/>
    </location>
</feature>
<name>A0ABR0S3Z6_9EURO</name>
<feature type="compositionally biased region" description="Low complexity" evidence="1">
    <location>
        <begin position="220"/>
        <end position="231"/>
    </location>
</feature>
<evidence type="ECO:0000313" key="3">
    <source>
        <dbReference type="Proteomes" id="UP001334248"/>
    </source>
</evidence>
<comment type="caution">
    <text evidence="2">The sequence shown here is derived from an EMBL/GenBank/DDBJ whole genome shotgun (WGS) entry which is preliminary data.</text>
</comment>
<organism evidence="2 3">
    <name type="scientific">Knufia obscura</name>
    <dbReference type="NCBI Taxonomy" id="1635080"/>
    <lineage>
        <taxon>Eukaryota</taxon>
        <taxon>Fungi</taxon>
        <taxon>Dikarya</taxon>
        <taxon>Ascomycota</taxon>
        <taxon>Pezizomycotina</taxon>
        <taxon>Eurotiomycetes</taxon>
        <taxon>Chaetothyriomycetidae</taxon>
        <taxon>Chaetothyriales</taxon>
        <taxon>Trichomeriaceae</taxon>
        <taxon>Knufia</taxon>
    </lineage>
</organism>
<evidence type="ECO:0000313" key="2">
    <source>
        <dbReference type="EMBL" id="KAK5947213.1"/>
    </source>
</evidence>
<evidence type="ECO:0000256" key="1">
    <source>
        <dbReference type="SAM" id="MobiDB-lite"/>
    </source>
</evidence>
<sequence>MSTTKFNSLYLSNLLNAPTPCHPSSIMKGRHNSIAYPTNHIYGHPSHNPIGSAQLPTQYIPTYPNYHPPQPSPREIQLQQENAHLKAQLTILQAQRSTEQYAYNAFVDHVYTLDKTIPAAQRTPEYNAAHNALVTISQKYTKAQQKASKNPVPGLNQQTHTSAQSQPQQGLQTTNPLNTTISRELQSQRNRASKTLLKSDIRSEIHSITSLLRSINHRLSSTTTSSTAPAPTSVPPNTTLPPKPHLASTCRTLESRIQTHTDLLVSYMNGRYECISKDLRPKVKNLLEPFFAEPGDVRDLVRWIVSETRKMVSVDRAAMEPSTEDLVAPMRDVLGALVGVLEGVEGGLE</sequence>
<dbReference type="Proteomes" id="UP001334248">
    <property type="component" value="Unassembled WGS sequence"/>
</dbReference>
<keyword evidence="3" id="KW-1185">Reference proteome</keyword>